<name>B7EA36_ORYSJ</name>
<evidence type="ECO:0000313" key="5">
    <source>
        <dbReference type="EMBL" id="BAG90904.1"/>
    </source>
</evidence>
<dbReference type="SUPFAM" id="SSF50249">
    <property type="entry name" value="Nucleic acid-binding proteins"/>
    <property type="match status" value="2"/>
</dbReference>
<dbReference type="InterPro" id="IPR003871">
    <property type="entry name" value="RFA1B/D_OB_1st"/>
</dbReference>
<dbReference type="EMBL" id="AK064837">
    <property type="protein sequence ID" value="BAG89233.1"/>
    <property type="molecule type" value="mRNA"/>
</dbReference>
<organism evidence="4">
    <name type="scientific">Oryza sativa subsp. japonica</name>
    <name type="common">Rice</name>
    <dbReference type="NCBI Taxonomy" id="39947"/>
    <lineage>
        <taxon>Eukaryota</taxon>
        <taxon>Viridiplantae</taxon>
        <taxon>Streptophyta</taxon>
        <taxon>Embryophyta</taxon>
        <taxon>Tracheophyta</taxon>
        <taxon>Spermatophyta</taxon>
        <taxon>Magnoliopsida</taxon>
        <taxon>Liliopsida</taxon>
        <taxon>Poales</taxon>
        <taxon>Poaceae</taxon>
        <taxon>BOP clade</taxon>
        <taxon>Oryzoideae</taxon>
        <taxon>Oryzeae</taxon>
        <taxon>Oryzinae</taxon>
        <taxon>Oryza</taxon>
        <taxon>Oryza sativa</taxon>
    </lineage>
</organism>
<dbReference type="Pfam" id="PF02721">
    <property type="entry name" value="DUF223"/>
    <property type="match status" value="1"/>
</dbReference>
<dbReference type="InterPro" id="IPR012340">
    <property type="entry name" value="NA-bd_OB-fold"/>
</dbReference>
<dbReference type="CDD" id="cd04481">
    <property type="entry name" value="RPA1_DBD_B_like"/>
    <property type="match status" value="1"/>
</dbReference>
<dbReference type="InterPro" id="IPR031657">
    <property type="entry name" value="REPA_OB_2"/>
</dbReference>
<dbReference type="AlphaFoldDB" id="B7EA36"/>
<evidence type="ECO:0000259" key="3">
    <source>
        <dbReference type="Pfam" id="PF16900"/>
    </source>
</evidence>
<reference evidence="4" key="1">
    <citation type="journal article" date="2003" name="Science">
        <title>Collection, Mapping, and Annotation of Over 28,000 cDNA Clones from japonica Rice.</title>
        <authorList>
            <person name="Kikuchi S."/>
            <person name="Satoh K."/>
            <person name="Nagata T."/>
            <person name="Kawagashira N."/>
            <person name="Doi K."/>
            <person name="Kishimoto N."/>
            <person name="Yazaki J."/>
            <person name="Ishikawa M."/>
            <person name="Yamada H."/>
            <person name="Ooka H."/>
            <person name="Hotta I."/>
            <person name="Kojima K."/>
            <person name="Namiki T."/>
            <person name="Ohneda E."/>
            <person name="Yahagi W."/>
            <person name="Suzuki K."/>
            <person name="Li C."/>
            <person name="Ohtsuki K."/>
            <person name="Shishiki T."/>
            <person name="Otomo Y."/>
            <person name="Murakami K."/>
            <person name="Iida Y."/>
            <person name="Sugano S."/>
            <person name="Fujimura T."/>
            <person name="Suzuki Y."/>
            <person name="Tsunoda Y."/>
            <person name="Kurosaki T."/>
            <person name="Kodama T."/>
            <person name="Masuda H."/>
            <person name="Kobayashi M."/>
            <person name="Xie Q."/>
            <person name="Lu M."/>
            <person name="Narikawa R."/>
            <person name="Sugiyama A."/>
            <person name="Mizuno K."/>
            <person name="Yokomizo S."/>
            <person name="Niikura J."/>
            <person name="Ikeda R."/>
            <person name="Ishibiki J."/>
            <person name="Kawamata M."/>
            <person name="Yoshimura A."/>
            <person name="Miura J."/>
            <person name="Kusumegi T."/>
            <person name="Oka M."/>
            <person name="Ryu R."/>
            <person name="Ueda M."/>
            <person name="Matsubara K."/>
            <person name="Kawai J."/>
            <person name="Carninci P."/>
            <person name="Adachi J."/>
            <person name="Aizawa K."/>
            <person name="Arakawa T."/>
            <person name="Fukuda S."/>
            <person name="Hara A."/>
            <person name="Hashidume W."/>
            <person name="Hayatsu N."/>
            <person name="Imotani K."/>
            <person name="Ishii Y."/>
            <person name="Itoh M."/>
            <person name="Kagawa I."/>
            <person name="Kondo S."/>
            <person name="Konno H."/>
            <person name="Miyazaki A."/>
            <person name="Osato N."/>
            <person name="Ota Y."/>
            <person name="Saito R."/>
            <person name="Sasaki D."/>
            <person name="Sato K."/>
            <person name="Shibata K."/>
            <person name="Shinagawa A."/>
            <person name="Shiraki T."/>
            <person name="Yoshino M."/>
            <person name="Hayashizaki Y."/>
        </authorList>
    </citation>
    <scope>NUCLEOTIDE SEQUENCE</scope>
</reference>
<dbReference type="Pfam" id="PF16900">
    <property type="entry name" value="REPA_OB_2"/>
    <property type="match status" value="1"/>
</dbReference>
<dbReference type="CDD" id="cd04480">
    <property type="entry name" value="RPA1_DBD_A_like"/>
    <property type="match status" value="1"/>
</dbReference>
<keyword evidence="1" id="KW-0238">DNA-binding</keyword>
<evidence type="ECO:0000256" key="1">
    <source>
        <dbReference type="ARBA" id="ARBA00023125"/>
    </source>
</evidence>
<evidence type="ECO:0000259" key="2">
    <source>
        <dbReference type="Pfam" id="PF02721"/>
    </source>
</evidence>
<proteinExistence type="evidence at transcript level"/>
<protein>
    <submittedName>
        <fullName evidence="4">cDNA clone:J013000F22, full insert sequence</fullName>
    </submittedName>
    <submittedName>
        <fullName evidence="5">cDNA clone:J013152C24, full insert sequence</fullName>
    </submittedName>
</protein>
<dbReference type="Gene3D" id="2.40.50.140">
    <property type="entry name" value="Nucleic acid-binding proteins"/>
    <property type="match status" value="2"/>
</dbReference>
<dbReference type="GO" id="GO:0003677">
    <property type="term" value="F:DNA binding"/>
    <property type="evidence" value="ECO:0007669"/>
    <property type="project" value="UniProtKB-KW"/>
</dbReference>
<accession>B7EA36</accession>
<sequence>MAHALISQLYPGDSDKKILARVSRLWHFRDLNDDTNILHTDLVLLDEVGNSTHVQMYRGAIEVLKPLIHEGNVYYIESFTVKDANRTYRPVSNDFMILFSKWTTLEECIDIPADFPAITFSLTPFQEIPSLVDKNIFYVDIMGVITEISSTSTVRPRSRDADSLKRTLQICDASNSTLPVTLWGDRSTAENI</sequence>
<feature type="domain" description="Replication protein A OB" evidence="3">
    <location>
        <begin position="138"/>
        <end position="187"/>
    </location>
</feature>
<dbReference type="PANTHER" id="PTHR47165">
    <property type="entry name" value="OS03G0429900 PROTEIN"/>
    <property type="match status" value="1"/>
</dbReference>
<evidence type="ECO:0000313" key="4">
    <source>
        <dbReference type="EMBL" id="BAG89233.1"/>
    </source>
</evidence>
<feature type="domain" description="Replication protein A 70 kDa DNA-binding subunit B/D first OB fold" evidence="2">
    <location>
        <begin position="6"/>
        <end position="108"/>
    </location>
</feature>
<dbReference type="EMBL" id="AK068420">
    <property type="protein sequence ID" value="BAG90904.1"/>
    <property type="molecule type" value="mRNA"/>
</dbReference>
<dbReference type="PANTHER" id="PTHR47165:SF3">
    <property type="entry name" value="RETROTRANSPOSON-LIKE PROTEIN"/>
    <property type="match status" value="1"/>
</dbReference>